<protein>
    <submittedName>
        <fullName evidence="1">Uncharacterized protein</fullName>
    </submittedName>
</protein>
<accession>A0A0A9GUE9</accession>
<reference evidence="1" key="2">
    <citation type="journal article" date="2015" name="Data Brief">
        <title>Shoot transcriptome of the giant reed, Arundo donax.</title>
        <authorList>
            <person name="Barrero R.A."/>
            <person name="Guerrero F.D."/>
            <person name="Moolhuijzen P."/>
            <person name="Goolsby J.A."/>
            <person name="Tidwell J."/>
            <person name="Bellgard S.E."/>
            <person name="Bellgard M.I."/>
        </authorList>
    </citation>
    <scope>NUCLEOTIDE SEQUENCE</scope>
    <source>
        <tissue evidence="1">Shoot tissue taken approximately 20 cm above the soil surface</tissue>
    </source>
</reference>
<organism evidence="1">
    <name type="scientific">Arundo donax</name>
    <name type="common">Giant reed</name>
    <name type="synonym">Donax arundinaceus</name>
    <dbReference type="NCBI Taxonomy" id="35708"/>
    <lineage>
        <taxon>Eukaryota</taxon>
        <taxon>Viridiplantae</taxon>
        <taxon>Streptophyta</taxon>
        <taxon>Embryophyta</taxon>
        <taxon>Tracheophyta</taxon>
        <taxon>Spermatophyta</taxon>
        <taxon>Magnoliopsida</taxon>
        <taxon>Liliopsida</taxon>
        <taxon>Poales</taxon>
        <taxon>Poaceae</taxon>
        <taxon>PACMAD clade</taxon>
        <taxon>Arundinoideae</taxon>
        <taxon>Arundineae</taxon>
        <taxon>Arundo</taxon>
    </lineage>
</organism>
<dbReference type="EMBL" id="GBRH01171705">
    <property type="protein sequence ID" value="JAE26191.1"/>
    <property type="molecule type" value="Transcribed_RNA"/>
</dbReference>
<evidence type="ECO:0000313" key="1">
    <source>
        <dbReference type="EMBL" id="JAE26191.1"/>
    </source>
</evidence>
<dbReference type="AlphaFoldDB" id="A0A0A9GUE9"/>
<reference evidence="1" key="1">
    <citation type="submission" date="2014-09" db="EMBL/GenBank/DDBJ databases">
        <authorList>
            <person name="Magalhaes I.L.F."/>
            <person name="Oliveira U."/>
            <person name="Santos F.R."/>
            <person name="Vidigal T.H.D.A."/>
            <person name="Brescovit A.D."/>
            <person name="Santos A.J."/>
        </authorList>
    </citation>
    <scope>NUCLEOTIDE SEQUENCE</scope>
    <source>
        <tissue evidence="1">Shoot tissue taken approximately 20 cm above the soil surface</tissue>
    </source>
</reference>
<sequence length="50" mass="5645">MQKTGNNRTKVMWERGSDLITSYQVNEFVIQQGPVVTSGACAVRRSCLKR</sequence>
<name>A0A0A9GUE9_ARUDO</name>
<proteinExistence type="predicted"/>